<evidence type="ECO:0000313" key="2">
    <source>
        <dbReference type="EMBL" id="GAT44796.1"/>
    </source>
</evidence>
<dbReference type="EMBL" id="DF840238">
    <property type="protein sequence ID" value="GAT44796.1"/>
    <property type="molecule type" value="Genomic_DNA"/>
</dbReference>
<keyword evidence="1" id="KW-0812">Transmembrane</keyword>
<reference evidence="2" key="1">
    <citation type="submission" date="2014-09" db="EMBL/GenBank/DDBJ databases">
        <title>Genome sequence of the luminous mushroom Mycena chlorophos for searching fungal bioluminescence genes.</title>
        <authorList>
            <person name="Tanaka Y."/>
            <person name="Kasuga D."/>
            <person name="Oba Y."/>
            <person name="Hase S."/>
            <person name="Sato K."/>
            <person name="Oba Y."/>
            <person name="Sakakibara Y."/>
        </authorList>
    </citation>
    <scope>NUCLEOTIDE SEQUENCE</scope>
</reference>
<name>A0ABQ0L0U8_MYCCL</name>
<sequence length="135" mass="15471">MGGFVSRSTQKPIYTKEHLELPGILEDIKAIKLKVIQDKSKGDAFSKSIALGQILWFIIQGAARLQQHLSITELDIITLAFSVVNLFIWYLWWNKPLNVEQLIEIGPFEFQVEQETIEVVELYSPQPELSTGLNW</sequence>
<gene>
    <name evidence="2" type="ORF">MCHLO_02406</name>
</gene>
<dbReference type="PANTHER" id="PTHR35043:SF8">
    <property type="entry name" value="DUF4220 DOMAIN-CONTAINING PROTEIN"/>
    <property type="match status" value="1"/>
</dbReference>
<evidence type="ECO:0000256" key="1">
    <source>
        <dbReference type="SAM" id="Phobius"/>
    </source>
</evidence>
<keyword evidence="1" id="KW-0472">Membrane</keyword>
<keyword evidence="3" id="KW-1185">Reference proteome</keyword>
<dbReference type="Proteomes" id="UP000815677">
    <property type="component" value="Unassembled WGS sequence"/>
</dbReference>
<accession>A0ABQ0L0U8</accession>
<keyword evidence="1" id="KW-1133">Transmembrane helix</keyword>
<feature type="transmembrane region" description="Helical" evidence="1">
    <location>
        <begin position="74"/>
        <end position="92"/>
    </location>
</feature>
<dbReference type="PANTHER" id="PTHR35043">
    <property type="entry name" value="TRANSCRIPTION FACTOR DOMAIN-CONTAINING PROTEIN"/>
    <property type="match status" value="1"/>
</dbReference>
<evidence type="ECO:0000313" key="3">
    <source>
        <dbReference type="Proteomes" id="UP000815677"/>
    </source>
</evidence>
<protein>
    <submittedName>
        <fullName evidence="2">Uncharacterized protein</fullName>
    </submittedName>
</protein>
<organism evidence="2 3">
    <name type="scientific">Mycena chlorophos</name>
    <name type="common">Agaric fungus</name>
    <name type="synonym">Agaricus chlorophos</name>
    <dbReference type="NCBI Taxonomy" id="658473"/>
    <lineage>
        <taxon>Eukaryota</taxon>
        <taxon>Fungi</taxon>
        <taxon>Dikarya</taxon>
        <taxon>Basidiomycota</taxon>
        <taxon>Agaricomycotina</taxon>
        <taxon>Agaricomycetes</taxon>
        <taxon>Agaricomycetidae</taxon>
        <taxon>Agaricales</taxon>
        <taxon>Marasmiineae</taxon>
        <taxon>Mycenaceae</taxon>
        <taxon>Mycena</taxon>
    </lineage>
</organism>
<proteinExistence type="predicted"/>